<accession>A0A5B7HL65</accession>
<proteinExistence type="predicted"/>
<dbReference type="Proteomes" id="UP000324222">
    <property type="component" value="Unassembled WGS sequence"/>
</dbReference>
<reference evidence="1 2" key="1">
    <citation type="submission" date="2019-05" db="EMBL/GenBank/DDBJ databases">
        <title>Another draft genome of Portunus trituberculatus and its Hox gene families provides insights of decapod evolution.</title>
        <authorList>
            <person name="Jeong J.-H."/>
            <person name="Song I."/>
            <person name="Kim S."/>
            <person name="Choi T."/>
            <person name="Kim D."/>
            <person name="Ryu S."/>
            <person name="Kim W."/>
        </authorList>
    </citation>
    <scope>NUCLEOTIDE SEQUENCE [LARGE SCALE GENOMIC DNA]</scope>
    <source>
        <tissue evidence="1">Muscle</tissue>
    </source>
</reference>
<protein>
    <submittedName>
        <fullName evidence="1">Uncharacterized protein</fullName>
    </submittedName>
</protein>
<gene>
    <name evidence="1" type="ORF">E2C01_064739</name>
</gene>
<keyword evidence="2" id="KW-1185">Reference proteome</keyword>
<dbReference type="EMBL" id="VSRR010031220">
    <property type="protein sequence ID" value="MPC70489.1"/>
    <property type="molecule type" value="Genomic_DNA"/>
</dbReference>
<evidence type="ECO:0000313" key="1">
    <source>
        <dbReference type="EMBL" id="MPC70489.1"/>
    </source>
</evidence>
<comment type="caution">
    <text evidence="1">The sequence shown here is derived from an EMBL/GenBank/DDBJ whole genome shotgun (WGS) entry which is preliminary data.</text>
</comment>
<evidence type="ECO:0000313" key="2">
    <source>
        <dbReference type="Proteomes" id="UP000324222"/>
    </source>
</evidence>
<organism evidence="1 2">
    <name type="scientific">Portunus trituberculatus</name>
    <name type="common">Swimming crab</name>
    <name type="synonym">Neptunus trituberculatus</name>
    <dbReference type="NCBI Taxonomy" id="210409"/>
    <lineage>
        <taxon>Eukaryota</taxon>
        <taxon>Metazoa</taxon>
        <taxon>Ecdysozoa</taxon>
        <taxon>Arthropoda</taxon>
        <taxon>Crustacea</taxon>
        <taxon>Multicrustacea</taxon>
        <taxon>Malacostraca</taxon>
        <taxon>Eumalacostraca</taxon>
        <taxon>Eucarida</taxon>
        <taxon>Decapoda</taxon>
        <taxon>Pleocyemata</taxon>
        <taxon>Brachyura</taxon>
        <taxon>Eubrachyura</taxon>
        <taxon>Portunoidea</taxon>
        <taxon>Portunidae</taxon>
        <taxon>Portuninae</taxon>
        <taxon>Portunus</taxon>
    </lineage>
</organism>
<sequence>MDESGVLSQVCSVRQVYSHVFGQVYLAMQVYYVKCRRVDVTSQVSRARYPEPGTLKDTQADVFIEVQQVRCPRQVHLESPGGGEAVVWHQRVVGGARDGPPVVFRGGQQVTSPNGRVLVKRRLCGGETKRNKMNKTSSPSKLAYQ</sequence>
<name>A0A5B7HL65_PORTR</name>
<dbReference type="AlphaFoldDB" id="A0A5B7HL65"/>